<reference evidence="1 2" key="1">
    <citation type="submission" date="2016-02" db="EMBL/GenBank/DDBJ databases">
        <title>Genome analysis of coral dinoflagellate symbionts highlights evolutionary adaptations to a symbiotic lifestyle.</title>
        <authorList>
            <person name="Aranda M."/>
            <person name="Li Y."/>
            <person name="Liew Y.J."/>
            <person name="Baumgarten S."/>
            <person name="Simakov O."/>
            <person name="Wilson M."/>
            <person name="Piel J."/>
            <person name="Ashoor H."/>
            <person name="Bougouffa S."/>
            <person name="Bajic V.B."/>
            <person name="Ryu T."/>
            <person name="Ravasi T."/>
            <person name="Bayer T."/>
            <person name="Micklem G."/>
            <person name="Kim H."/>
            <person name="Bhak J."/>
            <person name="Lajeunesse T.C."/>
            <person name="Voolstra C.R."/>
        </authorList>
    </citation>
    <scope>NUCLEOTIDE SEQUENCE [LARGE SCALE GENOMIC DNA]</scope>
    <source>
        <strain evidence="1 2">CCMP2467</strain>
    </source>
</reference>
<comment type="caution">
    <text evidence="1">The sequence shown here is derived from an EMBL/GenBank/DDBJ whole genome shotgun (WGS) entry which is preliminary data.</text>
</comment>
<accession>A0A1Q9DRC9</accession>
<dbReference type="Proteomes" id="UP000186817">
    <property type="component" value="Unassembled WGS sequence"/>
</dbReference>
<evidence type="ECO:0000313" key="2">
    <source>
        <dbReference type="Proteomes" id="UP000186817"/>
    </source>
</evidence>
<gene>
    <name evidence="1" type="ORF">AK812_SmicGene19939</name>
</gene>
<proteinExistence type="predicted"/>
<evidence type="ECO:0000313" key="1">
    <source>
        <dbReference type="EMBL" id="OLP97726.1"/>
    </source>
</evidence>
<keyword evidence="2" id="KW-1185">Reference proteome</keyword>
<protein>
    <submittedName>
        <fullName evidence="1">Uncharacterized protein</fullName>
    </submittedName>
</protein>
<dbReference type="EMBL" id="LSRX01000424">
    <property type="protein sequence ID" value="OLP97726.1"/>
    <property type="molecule type" value="Genomic_DNA"/>
</dbReference>
<organism evidence="1 2">
    <name type="scientific">Symbiodinium microadriaticum</name>
    <name type="common">Dinoflagellate</name>
    <name type="synonym">Zooxanthella microadriatica</name>
    <dbReference type="NCBI Taxonomy" id="2951"/>
    <lineage>
        <taxon>Eukaryota</taxon>
        <taxon>Sar</taxon>
        <taxon>Alveolata</taxon>
        <taxon>Dinophyceae</taxon>
        <taxon>Suessiales</taxon>
        <taxon>Symbiodiniaceae</taxon>
        <taxon>Symbiodinium</taxon>
    </lineage>
</organism>
<dbReference type="AlphaFoldDB" id="A0A1Q9DRC9"/>
<name>A0A1Q9DRC9_SYMMI</name>
<dbReference type="OrthoDB" id="10498590at2759"/>
<sequence length="328" mass="36269">MSAPAVLPSTIDKTPGGTRLRLGIDAMLAFLNESRAVYESQSVAGTCEEGGSLPLAESGSLSSAAVVAEFPAPASDAGSVSDAEASPMSTCSVQTVVSSETEQALRQSLDSMRLYARILALLIGRARRRLLERPQAFEQVESLQGPLAAAVALHVRAVRILRASIFSRIQDLRRMHAFEDREVRCVIADLFEVRFWSCDVQMILSRPGQTVPSVSRSVMFVEKKPAVRKPRADVHVKEVFHLRKTEVMPGLEYNDMKGHVAAWCATCVPGRHTAIKSSKKMKRKNEATRMEFWCNSCIKCHEKKGWRGFATYKNDTLRICTTEDSEHA</sequence>